<keyword evidence="2" id="KW-0132">Cell division</keyword>
<dbReference type="AlphaFoldDB" id="A0A1I3T7K2"/>
<dbReference type="PANTHER" id="PTHR33969">
    <property type="entry name" value="SEGREGATION AND CONDENSATION PROTEIN A"/>
    <property type="match status" value="1"/>
</dbReference>
<comment type="subunit">
    <text evidence="2">Component of a cohesin-like complex composed of ScpA, ScpB and the Smc homodimer, in which ScpA and ScpB bind to the head domain of Smc. The presence of the three proteins is required for the association of the complex with DNA.</text>
</comment>
<dbReference type="PANTHER" id="PTHR33969:SF2">
    <property type="entry name" value="SEGREGATION AND CONDENSATION PROTEIN A"/>
    <property type="match status" value="1"/>
</dbReference>
<keyword evidence="2" id="KW-0131">Cell cycle</keyword>
<keyword evidence="4" id="KW-1185">Reference proteome</keyword>
<dbReference type="STRING" id="1477437.SAMN05444682_11250"/>
<name>A0A1I3T7K2_9SPHI</name>
<keyword evidence="2" id="KW-0159">Chromosome partition</keyword>
<comment type="function">
    <text evidence="2">Participates in chromosomal partition during cell division. May act via the formation of a condensin-like complex containing Smc and ScpB that pull DNA away from mid-cell into both cell halves.</text>
</comment>
<gene>
    <name evidence="2" type="primary">scpA</name>
    <name evidence="3" type="ORF">SAMN05444682_11250</name>
</gene>
<dbReference type="Proteomes" id="UP000198670">
    <property type="component" value="Unassembled WGS sequence"/>
</dbReference>
<dbReference type="HAMAP" id="MF_01805">
    <property type="entry name" value="ScpA"/>
    <property type="match status" value="1"/>
</dbReference>
<comment type="subcellular location">
    <subcellularLocation>
        <location evidence="2">Cytoplasm</location>
    </subcellularLocation>
    <text evidence="2">Associated with two foci at the outer edges of the nucleoid region in young cells, and at four foci within both cell halves in older cells.</text>
</comment>
<dbReference type="GO" id="GO:0051301">
    <property type="term" value="P:cell division"/>
    <property type="evidence" value="ECO:0007669"/>
    <property type="project" value="UniProtKB-KW"/>
</dbReference>
<evidence type="ECO:0000256" key="2">
    <source>
        <dbReference type="HAMAP-Rule" id="MF_01805"/>
    </source>
</evidence>
<dbReference type="Pfam" id="PF02616">
    <property type="entry name" value="SMC_ScpA"/>
    <property type="match status" value="1"/>
</dbReference>
<dbReference type="GO" id="GO:0007059">
    <property type="term" value="P:chromosome segregation"/>
    <property type="evidence" value="ECO:0007669"/>
    <property type="project" value="UniProtKB-UniRule"/>
</dbReference>
<comment type="similarity">
    <text evidence="2">Belongs to the ScpA family.</text>
</comment>
<reference evidence="3 4" key="1">
    <citation type="submission" date="2016-10" db="EMBL/GenBank/DDBJ databases">
        <authorList>
            <person name="de Groot N.N."/>
        </authorList>
    </citation>
    <scope>NUCLEOTIDE SEQUENCE [LARGE SCALE GENOMIC DNA]</scope>
    <source>
        <strain evidence="3 4">RK1</strain>
    </source>
</reference>
<evidence type="ECO:0000313" key="4">
    <source>
        <dbReference type="Proteomes" id="UP000198670"/>
    </source>
</evidence>
<dbReference type="InterPro" id="IPR003768">
    <property type="entry name" value="ScpA"/>
</dbReference>
<dbReference type="GO" id="GO:0006260">
    <property type="term" value="P:DNA replication"/>
    <property type="evidence" value="ECO:0007669"/>
    <property type="project" value="UniProtKB-UniRule"/>
</dbReference>
<dbReference type="Gene3D" id="6.10.250.2410">
    <property type="match status" value="1"/>
</dbReference>
<accession>A0A1I3T7K2</accession>
<protein>
    <recommendedName>
        <fullName evidence="1 2">Segregation and condensation protein A</fullName>
    </recommendedName>
</protein>
<evidence type="ECO:0000313" key="3">
    <source>
        <dbReference type="EMBL" id="SFJ66553.1"/>
    </source>
</evidence>
<sequence>MLFCRVPKDYAKENISHSNAYLWNHMMEAEGYEIKLPQFEGPFDLLLFFIERDELNIHDIPIAKITNDFLDYILHMQALNIELASEFIFVAATLMRIKAKMLLPRPELDEEGNEIDPKQDLVQKLVLYKQFKEISEELRLLEEKRLLQFRRGNLAADLHRAGEHAGHGEELTTFDLYKLMLVYEKLIYTYTSRSNEVRHTVVKYPYTIEQQKKAIASLVTINKKLDFNSIVKNSENKVQFVYNFLAILEMLQQQLLEIQSGLGFNNFWVSERKN</sequence>
<evidence type="ECO:0000256" key="1">
    <source>
        <dbReference type="ARBA" id="ARBA00044777"/>
    </source>
</evidence>
<proteinExistence type="inferred from homology"/>
<keyword evidence="2" id="KW-0963">Cytoplasm</keyword>
<organism evidence="3 4">
    <name type="scientific">Parapedobacter indicus</name>
    <dbReference type="NCBI Taxonomy" id="1477437"/>
    <lineage>
        <taxon>Bacteria</taxon>
        <taxon>Pseudomonadati</taxon>
        <taxon>Bacteroidota</taxon>
        <taxon>Sphingobacteriia</taxon>
        <taxon>Sphingobacteriales</taxon>
        <taxon>Sphingobacteriaceae</taxon>
        <taxon>Parapedobacter</taxon>
    </lineage>
</organism>
<dbReference type="EMBL" id="FOQO01000012">
    <property type="protein sequence ID" value="SFJ66553.1"/>
    <property type="molecule type" value="Genomic_DNA"/>
</dbReference>
<dbReference type="GO" id="GO:0005737">
    <property type="term" value="C:cytoplasm"/>
    <property type="evidence" value="ECO:0007669"/>
    <property type="project" value="UniProtKB-SubCell"/>
</dbReference>